<evidence type="ECO:0000313" key="3">
    <source>
        <dbReference type="Proteomes" id="UP000257109"/>
    </source>
</evidence>
<protein>
    <submittedName>
        <fullName evidence="2">Uncharacterized protein</fullName>
    </submittedName>
</protein>
<feature type="compositionally biased region" description="Low complexity" evidence="1">
    <location>
        <begin position="92"/>
        <end position="106"/>
    </location>
</feature>
<name>A0A371FWF3_MUCPR</name>
<dbReference type="AlphaFoldDB" id="A0A371FWF3"/>
<feature type="region of interest" description="Disordered" evidence="1">
    <location>
        <begin position="90"/>
        <end position="110"/>
    </location>
</feature>
<keyword evidence="3" id="KW-1185">Reference proteome</keyword>
<evidence type="ECO:0000313" key="2">
    <source>
        <dbReference type="EMBL" id="RDX82393.1"/>
    </source>
</evidence>
<accession>A0A371FWF3</accession>
<reference evidence="2" key="1">
    <citation type="submission" date="2018-05" db="EMBL/GenBank/DDBJ databases">
        <title>Draft genome of Mucuna pruriens seed.</title>
        <authorList>
            <person name="Nnadi N.E."/>
            <person name="Vos R."/>
            <person name="Hasami M.H."/>
            <person name="Devisetty U.K."/>
            <person name="Aguiy J.C."/>
        </authorList>
    </citation>
    <scope>NUCLEOTIDE SEQUENCE [LARGE SCALE GENOMIC DNA]</scope>
    <source>
        <strain evidence="2">JCA_2017</strain>
    </source>
</reference>
<gene>
    <name evidence="2" type="ORF">CR513_36817</name>
</gene>
<proteinExistence type="predicted"/>
<evidence type="ECO:0000256" key="1">
    <source>
        <dbReference type="SAM" id="MobiDB-lite"/>
    </source>
</evidence>
<feature type="region of interest" description="Disordered" evidence="1">
    <location>
        <begin position="280"/>
        <end position="305"/>
    </location>
</feature>
<dbReference type="EMBL" id="QJKJ01007647">
    <property type="protein sequence ID" value="RDX82393.1"/>
    <property type="molecule type" value="Genomic_DNA"/>
</dbReference>
<feature type="non-terminal residue" evidence="2">
    <location>
        <position position="1"/>
    </location>
</feature>
<dbReference type="PANTHER" id="PTHR32108:SF9">
    <property type="entry name" value="REVERSE TRANSCRIPTASE RNASE H-LIKE DOMAIN-CONTAINING PROTEIN"/>
    <property type="match status" value="1"/>
</dbReference>
<dbReference type="OrthoDB" id="1743010at2759"/>
<dbReference type="Proteomes" id="UP000257109">
    <property type="component" value="Unassembled WGS sequence"/>
</dbReference>
<dbReference type="PANTHER" id="PTHR32108">
    <property type="entry name" value="DNA-DIRECTED RNA POLYMERASE SUBUNIT ALPHA"/>
    <property type="match status" value="1"/>
</dbReference>
<sequence>MVAMFMDTLPHPFFEKAIGSVTSNFVDLVVIGEQIESTIKKGKFSQTSSTPSFIKKTSQEKQKWETNAVIMDPPGFEQGKLILSSSGASTIPPVHQNTPNTTTPHPRSNFTPIPMRYSTLSPLLLQKQMVTTIPLRPISPPYPKYYDPNARCDYHVGVIGNSTEKCWGLKHKENEPNVNTNPVPPHGGQSINSLSHENHTSNTEPTHKAEVAALGIVGPPYLQSPPTNKDNHVVPWLYSPLLQDLVAPSQEDKELSQISNITERRGMTWSGRIYTPETLARKASGLEKTTEPTKAYPQGKEAKDF</sequence>
<organism evidence="2 3">
    <name type="scientific">Mucuna pruriens</name>
    <name type="common">Velvet bean</name>
    <name type="synonym">Dolichos pruriens</name>
    <dbReference type="NCBI Taxonomy" id="157652"/>
    <lineage>
        <taxon>Eukaryota</taxon>
        <taxon>Viridiplantae</taxon>
        <taxon>Streptophyta</taxon>
        <taxon>Embryophyta</taxon>
        <taxon>Tracheophyta</taxon>
        <taxon>Spermatophyta</taxon>
        <taxon>Magnoliopsida</taxon>
        <taxon>eudicotyledons</taxon>
        <taxon>Gunneridae</taxon>
        <taxon>Pentapetalae</taxon>
        <taxon>rosids</taxon>
        <taxon>fabids</taxon>
        <taxon>Fabales</taxon>
        <taxon>Fabaceae</taxon>
        <taxon>Papilionoideae</taxon>
        <taxon>50 kb inversion clade</taxon>
        <taxon>NPAAA clade</taxon>
        <taxon>indigoferoid/millettioid clade</taxon>
        <taxon>Phaseoleae</taxon>
        <taxon>Mucuna</taxon>
    </lineage>
</organism>
<comment type="caution">
    <text evidence="2">The sequence shown here is derived from an EMBL/GenBank/DDBJ whole genome shotgun (WGS) entry which is preliminary data.</text>
</comment>